<protein>
    <recommendedName>
        <fullName evidence="7">DUF5060 domain-containing protein</fullName>
    </recommendedName>
</protein>
<dbReference type="eggNOG" id="COG5512">
    <property type="taxonomic scope" value="Bacteria"/>
</dbReference>
<dbReference type="SUPFAM" id="SSF51445">
    <property type="entry name" value="(Trans)glycosidases"/>
    <property type="match status" value="1"/>
</dbReference>
<dbReference type="InterPro" id="IPR017853">
    <property type="entry name" value="GH"/>
</dbReference>
<evidence type="ECO:0000313" key="5">
    <source>
        <dbReference type="EMBL" id="EGF91822.1"/>
    </source>
</evidence>
<dbReference type="Pfam" id="PF18310">
    <property type="entry name" value="DUF5605"/>
    <property type="match status" value="1"/>
</dbReference>
<dbReference type="EMBL" id="GL883077">
    <property type="protein sequence ID" value="EGF91822.1"/>
    <property type="molecule type" value="Genomic_DNA"/>
</dbReference>
<dbReference type="STRING" id="715226.ABI_02540"/>
<dbReference type="InterPro" id="IPR032260">
    <property type="entry name" value="DUF5060"/>
</dbReference>
<dbReference type="Gene3D" id="2.60.40.10">
    <property type="entry name" value="Immunoglobulins"/>
    <property type="match status" value="1"/>
</dbReference>
<accession>F4QIR3</accession>
<gene>
    <name evidence="5" type="ORF">ABI_02540</name>
</gene>
<evidence type="ECO:0000259" key="3">
    <source>
        <dbReference type="Pfam" id="PF16586"/>
    </source>
</evidence>
<dbReference type="InterPro" id="IPR025277">
    <property type="entry name" value="Apiosidase-like_cat_dom"/>
</dbReference>
<keyword evidence="1" id="KW-0732">Signal</keyword>
<evidence type="ECO:0008006" key="7">
    <source>
        <dbReference type="Google" id="ProtNLM"/>
    </source>
</evidence>
<dbReference type="AlphaFoldDB" id="F4QIR3"/>
<feature type="signal peptide" evidence="1">
    <location>
        <begin position="1"/>
        <end position="24"/>
    </location>
</feature>
<dbReference type="InterPro" id="IPR041239">
    <property type="entry name" value="DUF5605"/>
</dbReference>
<dbReference type="PANTHER" id="PTHR37836">
    <property type="entry name" value="LMO1036 PROTEIN"/>
    <property type="match status" value="1"/>
</dbReference>
<dbReference type="RefSeq" id="WP_006270988.1">
    <property type="nucleotide sequence ID" value="NZ_GL883077.1"/>
</dbReference>
<feature type="chain" id="PRO_5003316573" description="DUF5060 domain-containing protein" evidence="1">
    <location>
        <begin position="25"/>
        <end position="525"/>
    </location>
</feature>
<organism evidence="5 6">
    <name type="scientific">Asticcacaulis biprosthecium C19</name>
    <dbReference type="NCBI Taxonomy" id="715226"/>
    <lineage>
        <taxon>Bacteria</taxon>
        <taxon>Pseudomonadati</taxon>
        <taxon>Pseudomonadota</taxon>
        <taxon>Alphaproteobacteria</taxon>
        <taxon>Caulobacterales</taxon>
        <taxon>Caulobacteraceae</taxon>
        <taxon>Asticcacaulis</taxon>
    </lineage>
</organism>
<keyword evidence="6" id="KW-1185">Reference proteome</keyword>
<feature type="domain" description="DUF5605" evidence="4">
    <location>
        <begin position="434"/>
        <end position="522"/>
    </location>
</feature>
<feature type="domain" description="DUF5060" evidence="3">
    <location>
        <begin position="31"/>
        <end position="97"/>
    </location>
</feature>
<dbReference type="Pfam" id="PF16586">
    <property type="entry name" value="DUF5060"/>
    <property type="match status" value="1"/>
</dbReference>
<evidence type="ECO:0000313" key="6">
    <source>
        <dbReference type="Proteomes" id="UP000006512"/>
    </source>
</evidence>
<feature type="domain" description="Apiosidase-like catalytic" evidence="2">
    <location>
        <begin position="126"/>
        <end position="382"/>
    </location>
</feature>
<dbReference type="OrthoDB" id="127163at2"/>
<proteinExistence type="predicted"/>
<evidence type="ECO:0000259" key="2">
    <source>
        <dbReference type="Pfam" id="PF13204"/>
    </source>
</evidence>
<dbReference type="Gene3D" id="3.20.20.80">
    <property type="entry name" value="Glycosidases"/>
    <property type="match status" value="1"/>
</dbReference>
<reference evidence="6" key="1">
    <citation type="submission" date="2011-03" db="EMBL/GenBank/DDBJ databases">
        <title>Draft genome sequence of Brevundimonas diminuta.</title>
        <authorList>
            <person name="Brown P.J.B."/>
            <person name="Buechlein A."/>
            <person name="Hemmerich C."/>
            <person name="Brun Y.V."/>
        </authorList>
    </citation>
    <scope>NUCLEOTIDE SEQUENCE [LARGE SCALE GENOMIC DNA]</scope>
    <source>
        <strain evidence="6">C19</strain>
    </source>
</reference>
<evidence type="ECO:0000259" key="4">
    <source>
        <dbReference type="Pfam" id="PF18310"/>
    </source>
</evidence>
<sequence length="525" mass="58852">MTKITRRHLVAASVPLALASAVQAAEPVPAVERWGIFEQAFEGPKNGNPFDDVALSSVFRSGEQSLTVPGFYDGNGVYKVRFSPPQTGDWAWRTVSNVPGLNNRTGALLATPPSPGNHGPMRITPDGYHFAYADATPYRQIGTTAYAWAQQSDARCAETLATLKASPFNKMRMCVFQNVAAEPIEPFAVTGKGDKDWDPSRLNPLFFQRFEKRVAQLLELGIEADIILFHPYDSKHGYGDMARADDERYLAYVIARLGAYRNVWWSLANEFDLVKTKSPADFDHLGQFVMDHDPHDRLRSIHNCKAIYDNTKPWITHSSIQNGSAVTDDTRAEIYRSIWEKAVIFDEVCYEGKIELRWGNLSGEDVVMRFWHGLIAGTYVGHGETLTAQNLSADDSWTGKGGKLLGESAPRLAFLKQVMEDGPKPGIDPVDKWWDRHIGGRAGQYYLRYFGVEAPSEWALNLPKNELVGGEQFRVDVLDTWNMTVTPVDGVFTVQKKNMYDFFDPARPVVALPGRKWMAVRVVRV</sequence>
<name>F4QIR3_9CAUL</name>
<evidence type="ECO:0000256" key="1">
    <source>
        <dbReference type="SAM" id="SignalP"/>
    </source>
</evidence>
<dbReference type="HOGENOM" id="CLU_509868_0_0_5"/>
<dbReference type="Pfam" id="PF13204">
    <property type="entry name" value="Apiosidase"/>
    <property type="match status" value="1"/>
</dbReference>
<dbReference type="Gene3D" id="2.60.40.3950">
    <property type="match status" value="1"/>
</dbReference>
<dbReference type="InterPro" id="IPR013783">
    <property type="entry name" value="Ig-like_fold"/>
</dbReference>
<dbReference type="Proteomes" id="UP000006512">
    <property type="component" value="Unassembled WGS sequence"/>
</dbReference>
<dbReference type="PANTHER" id="PTHR37836:SF2">
    <property type="entry name" value="DUF4038 DOMAIN-CONTAINING PROTEIN"/>
    <property type="match status" value="1"/>
</dbReference>